<keyword evidence="3 4" id="KW-0472">Membrane</keyword>
<dbReference type="Pfam" id="PF07690">
    <property type="entry name" value="MFS_1"/>
    <property type="match status" value="1"/>
</dbReference>
<feature type="transmembrane region" description="Helical" evidence="4">
    <location>
        <begin position="346"/>
        <end position="369"/>
    </location>
</feature>
<keyword evidence="1 4" id="KW-0812">Transmembrane</keyword>
<evidence type="ECO:0000259" key="5">
    <source>
        <dbReference type="PROSITE" id="PS50850"/>
    </source>
</evidence>
<feature type="transmembrane region" description="Helical" evidence="4">
    <location>
        <begin position="109"/>
        <end position="131"/>
    </location>
</feature>
<accession>A0A2T0X2H0</accession>
<organism evidence="6 7">
    <name type="scientific">Hasllibacter halocynthiae</name>
    <dbReference type="NCBI Taxonomy" id="595589"/>
    <lineage>
        <taxon>Bacteria</taxon>
        <taxon>Pseudomonadati</taxon>
        <taxon>Pseudomonadota</taxon>
        <taxon>Alphaproteobacteria</taxon>
        <taxon>Rhodobacterales</taxon>
        <taxon>Roseobacteraceae</taxon>
        <taxon>Hasllibacter</taxon>
    </lineage>
</organism>
<feature type="transmembrane region" description="Helical" evidence="4">
    <location>
        <begin position="381"/>
        <end position="401"/>
    </location>
</feature>
<dbReference type="Proteomes" id="UP000238801">
    <property type="component" value="Unassembled WGS sequence"/>
</dbReference>
<dbReference type="GO" id="GO:0022857">
    <property type="term" value="F:transmembrane transporter activity"/>
    <property type="evidence" value="ECO:0007669"/>
    <property type="project" value="InterPro"/>
</dbReference>
<feature type="transmembrane region" description="Helical" evidence="4">
    <location>
        <begin position="255"/>
        <end position="280"/>
    </location>
</feature>
<feature type="transmembrane region" description="Helical" evidence="4">
    <location>
        <begin position="222"/>
        <end position="243"/>
    </location>
</feature>
<feature type="transmembrane region" description="Helical" evidence="4">
    <location>
        <begin position="55"/>
        <end position="72"/>
    </location>
</feature>
<evidence type="ECO:0000256" key="2">
    <source>
        <dbReference type="ARBA" id="ARBA00022989"/>
    </source>
</evidence>
<comment type="caution">
    <text evidence="6">The sequence shown here is derived from an EMBL/GenBank/DDBJ whole genome shotgun (WGS) entry which is preliminary data.</text>
</comment>
<dbReference type="InterPro" id="IPR020846">
    <property type="entry name" value="MFS_dom"/>
</dbReference>
<dbReference type="AlphaFoldDB" id="A0A2T0X2H0"/>
<dbReference type="RefSeq" id="WP_106160758.1">
    <property type="nucleotide sequence ID" value="NZ_PVTT01000002.1"/>
</dbReference>
<evidence type="ECO:0000256" key="4">
    <source>
        <dbReference type="SAM" id="Phobius"/>
    </source>
</evidence>
<dbReference type="SUPFAM" id="SSF103473">
    <property type="entry name" value="MFS general substrate transporter"/>
    <property type="match status" value="1"/>
</dbReference>
<evidence type="ECO:0000256" key="3">
    <source>
        <dbReference type="ARBA" id="ARBA00023136"/>
    </source>
</evidence>
<dbReference type="InterPro" id="IPR011701">
    <property type="entry name" value="MFS"/>
</dbReference>
<name>A0A2T0X2H0_9RHOB</name>
<dbReference type="PROSITE" id="PS50850">
    <property type="entry name" value="MFS"/>
    <property type="match status" value="1"/>
</dbReference>
<evidence type="ECO:0000256" key="1">
    <source>
        <dbReference type="ARBA" id="ARBA00022692"/>
    </source>
</evidence>
<keyword evidence="2 4" id="KW-1133">Transmembrane helix</keyword>
<sequence length="405" mass="41704">MRAAAAFVRENLRWLAAGALLAFVSSFGQTFFISVFAGEIRAAFALTEGEWGRTYALGTIASAAIVVFAGGLADTMPARRLGTLVFLGLAAACAFMAVVPAPLLPLAVLFLRFFGQGMSSHLAGVTMARWFTRTRGKALAFAGLGFALGESLLPMTFVAALPAFGARTLWLSCAALVLAAIPVLRALLAVERDPRAPGPGAADVPGADGRHWTRGEVLRSPLFWTLVPLLLGPPAFGTALFFLQVHLAAVKGWTHLGFVALFPAYTAVSVAASVGAGVLLDRIGTRRLISLAAVPMAAGFLLMAGAATLAGATLALMATALTTGANHTVVAAFWAERFGTRHLGAIRAMASAIMVLGSALGPWLTGALIDAGHDFPAQMGWIALYLLGAAGLAAAGLARAAPGRA</sequence>
<dbReference type="InterPro" id="IPR050327">
    <property type="entry name" value="Proton-linked_MCT"/>
</dbReference>
<feature type="transmembrane region" description="Helical" evidence="4">
    <location>
        <begin position="138"/>
        <end position="163"/>
    </location>
</feature>
<proteinExistence type="predicted"/>
<dbReference type="OrthoDB" id="1404228at2"/>
<gene>
    <name evidence="6" type="ORF">BCF33_2006</name>
</gene>
<feature type="domain" description="Major facilitator superfamily (MFS) profile" evidence="5">
    <location>
        <begin position="14"/>
        <end position="405"/>
    </location>
</feature>
<dbReference type="PANTHER" id="PTHR11360">
    <property type="entry name" value="MONOCARBOXYLATE TRANSPORTER"/>
    <property type="match status" value="1"/>
</dbReference>
<keyword evidence="7" id="KW-1185">Reference proteome</keyword>
<feature type="transmembrane region" description="Helical" evidence="4">
    <location>
        <begin position="169"/>
        <end position="188"/>
    </location>
</feature>
<dbReference type="Gene3D" id="1.20.1250.20">
    <property type="entry name" value="MFS general substrate transporter like domains"/>
    <property type="match status" value="2"/>
</dbReference>
<reference evidence="6 7" key="1">
    <citation type="submission" date="2018-03" db="EMBL/GenBank/DDBJ databases">
        <title>Genomic Encyclopedia of Archaeal and Bacterial Type Strains, Phase II (KMG-II): from individual species to whole genera.</title>
        <authorList>
            <person name="Goeker M."/>
        </authorList>
    </citation>
    <scope>NUCLEOTIDE SEQUENCE [LARGE SCALE GENOMIC DNA]</scope>
    <source>
        <strain evidence="6 7">DSM 29318</strain>
    </source>
</reference>
<evidence type="ECO:0000313" key="7">
    <source>
        <dbReference type="Proteomes" id="UP000238801"/>
    </source>
</evidence>
<dbReference type="EMBL" id="PVTT01000002">
    <property type="protein sequence ID" value="PRY93140.1"/>
    <property type="molecule type" value="Genomic_DNA"/>
</dbReference>
<dbReference type="PANTHER" id="PTHR11360:SF308">
    <property type="entry name" value="BLL3089 PROTEIN"/>
    <property type="match status" value="1"/>
</dbReference>
<dbReference type="InterPro" id="IPR036259">
    <property type="entry name" value="MFS_trans_sf"/>
</dbReference>
<feature type="transmembrane region" description="Helical" evidence="4">
    <location>
        <begin position="314"/>
        <end position="334"/>
    </location>
</feature>
<feature type="transmembrane region" description="Helical" evidence="4">
    <location>
        <begin position="84"/>
        <end position="103"/>
    </location>
</feature>
<protein>
    <submittedName>
        <fullName evidence="6">MFS-type transporter involved in bile tolerance (Atg22 family)</fullName>
    </submittedName>
</protein>
<evidence type="ECO:0000313" key="6">
    <source>
        <dbReference type="EMBL" id="PRY93140.1"/>
    </source>
</evidence>
<feature type="transmembrane region" description="Helical" evidence="4">
    <location>
        <begin position="287"/>
        <end position="308"/>
    </location>
</feature>